<evidence type="ECO:0000256" key="5">
    <source>
        <dbReference type="ARBA" id="ARBA00022840"/>
    </source>
</evidence>
<evidence type="ECO:0000313" key="8">
    <source>
        <dbReference type="Proteomes" id="UP000492821"/>
    </source>
</evidence>
<dbReference type="PANTHER" id="PTHR11937">
    <property type="entry name" value="ACTIN"/>
    <property type="match status" value="1"/>
</dbReference>
<reference evidence="9" key="2">
    <citation type="submission" date="2020-10" db="UniProtKB">
        <authorList>
            <consortium name="WormBaseParasite"/>
        </authorList>
    </citation>
    <scope>IDENTIFICATION</scope>
</reference>
<dbReference type="InterPro" id="IPR004000">
    <property type="entry name" value="Actin"/>
</dbReference>
<name>A0A7E4UZ41_PANRE</name>
<keyword evidence="5" id="KW-0067">ATP-binding</keyword>
<dbReference type="Gene3D" id="3.90.640.10">
    <property type="entry name" value="Actin, Chain A, domain 4"/>
    <property type="match status" value="1"/>
</dbReference>
<evidence type="ECO:0000256" key="7">
    <source>
        <dbReference type="RuleBase" id="RU000487"/>
    </source>
</evidence>
<dbReference type="PROSITE" id="PS01132">
    <property type="entry name" value="ACTINS_ACT_LIKE"/>
    <property type="match status" value="1"/>
</dbReference>
<dbReference type="Gene3D" id="3.30.420.40">
    <property type="match status" value="2"/>
</dbReference>
<dbReference type="GO" id="GO:0005737">
    <property type="term" value="C:cytoplasm"/>
    <property type="evidence" value="ECO:0007669"/>
    <property type="project" value="UniProtKB-SubCell"/>
</dbReference>
<dbReference type="AlphaFoldDB" id="A0A7E4UZ41"/>
<keyword evidence="4" id="KW-0547">Nucleotide-binding</keyword>
<evidence type="ECO:0000256" key="1">
    <source>
        <dbReference type="ARBA" id="ARBA00004496"/>
    </source>
</evidence>
<dbReference type="SMART" id="SM00268">
    <property type="entry name" value="ACTIN"/>
    <property type="match status" value="1"/>
</dbReference>
<keyword evidence="3" id="KW-0963">Cytoplasm</keyword>
<dbReference type="Pfam" id="PF00022">
    <property type="entry name" value="Actin"/>
    <property type="match status" value="1"/>
</dbReference>
<accession>A0A7E4UZ41</accession>
<comment type="subcellular location">
    <subcellularLocation>
        <location evidence="1">Cytoplasm</location>
    </subcellularLocation>
</comment>
<dbReference type="GO" id="GO:0005524">
    <property type="term" value="F:ATP binding"/>
    <property type="evidence" value="ECO:0007669"/>
    <property type="project" value="UniProtKB-KW"/>
</dbReference>
<evidence type="ECO:0000256" key="2">
    <source>
        <dbReference type="ARBA" id="ARBA00006752"/>
    </source>
</evidence>
<keyword evidence="8" id="KW-1185">Reference proteome</keyword>
<organism evidence="8 9">
    <name type="scientific">Panagrellus redivivus</name>
    <name type="common">Microworm</name>
    <dbReference type="NCBI Taxonomy" id="6233"/>
    <lineage>
        <taxon>Eukaryota</taxon>
        <taxon>Metazoa</taxon>
        <taxon>Ecdysozoa</taxon>
        <taxon>Nematoda</taxon>
        <taxon>Chromadorea</taxon>
        <taxon>Rhabditida</taxon>
        <taxon>Tylenchina</taxon>
        <taxon>Panagrolaimomorpha</taxon>
        <taxon>Panagrolaimoidea</taxon>
        <taxon>Panagrolaimidae</taxon>
        <taxon>Panagrellus</taxon>
    </lineage>
</organism>
<dbReference type="InterPro" id="IPR043129">
    <property type="entry name" value="ATPase_NBD"/>
</dbReference>
<dbReference type="SUPFAM" id="SSF53067">
    <property type="entry name" value="Actin-like ATPase domain"/>
    <property type="match status" value="2"/>
</dbReference>
<dbReference type="GO" id="GO:0003779">
    <property type="term" value="F:actin binding"/>
    <property type="evidence" value="ECO:0007669"/>
    <property type="project" value="UniProtKB-KW"/>
</dbReference>
<dbReference type="Proteomes" id="UP000492821">
    <property type="component" value="Unassembled WGS sequence"/>
</dbReference>
<comment type="similarity">
    <text evidence="2 7">Belongs to the actin family.</text>
</comment>
<sequence>MNTQACVIDIGTGYTKLGFSGNSEPQFIMPTTVGMKYDPEQVLRGPSSNVDPDLDVVIGDKCFTTSAANYTVKYPVQQGCVDNWSSMETFLHSSIYEYMNIRPGDHFFLMTEPPLNPPENREYLGEIMFETFNIPGLYIAVQAVLALAASWPYRKSEERSLTGMVLDSGDGLTHAVPVAEGFVIGSCIKQIPVAGRNVTRYIQTLLRERDEPVPPEMSSEVAKEIKEKYCYVCPDITKEFDKYSASPEKWLKVYNGINNITQKPFSIDIGFERFMAPEVYFRPGIENSQFDTSLANVIDDAIQACPIDVKRDLYSNIVLSGGSTMFKDFGRRLQRDIKRITDNRHSYFTRQATEGFVPKPTEVVVCSHKMQRYAVWFGGSIYATTESFYRESIKREDYLERGASICRQSPIFNAF</sequence>
<reference evidence="8" key="1">
    <citation type="journal article" date="2013" name="Genetics">
        <title>The draft genome and transcriptome of Panagrellus redivivus are shaped by the harsh demands of a free-living lifestyle.</title>
        <authorList>
            <person name="Srinivasan J."/>
            <person name="Dillman A.R."/>
            <person name="Macchietto M.G."/>
            <person name="Heikkinen L."/>
            <person name="Lakso M."/>
            <person name="Fracchia K.M."/>
            <person name="Antoshechkin I."/>
            <person name="Mortazavi A."/>
            <person name="Wong G."/>
            <person name="Sternberg P.W."/>
        </authorList>
    </citation>
    <scope>NUCLEOTIDE SEQUENCE [LARGE SCALE GENOMIC DNA]</scope>
    <source>
        <strain evidence="8">MT8872</strain>
    </source>
</reference>
<dbReference type="FunFam" id="3.30.420.40:FF:000050">
    <property type="entry name" value="Actin, alpha skeletal muscle"/>
    <property type="match status" value="1"/>
</dbReference>
<dbReference type="InterPro" id="IPR020902">
    <property type="entry name" value="Actin/actin-like_CS"/>
</dbReference>
<keyword evidence="6" id="KW-0009">Actin-binding</keyword>
<evidence type="ECO:0000256" key="4">
    <source>
        <dbReference type="ARBA" id="ARBA00022741"/>
    </source>
</evidence>
<dbReference type="FunFam" id="3.90.640.10:FF:000006">
    <property type="entry name" value="Actin-related protein 3 (ARP3)"/>
    <property type="match status" value="1"/>
</dbReference>
<evidence type="ECO:0000256" key="6">
    <source>
        <dbReference type="ARBA" id="ARBA00023203"/>
    </source>
</evidence>
<dbReference type="GO" id="GO:0031252">
    <property type="term" value="C:cell leading edge"/>
    <property type="evidence" value="ECO:0007669"/>
    <property type="project" value="UniProtKB-ARBA"/>
</dbReference>
<evidence type="ECO:0000313" key="9">
    <source>
        <dbReference type="WBParaSite" id="Pan_g14551.t1"/>
    </source>
</evidence>
<protein>
    <submittedName>
        <fullName evidence="9">Actin-related protein 3</fullName>
    </submittedName>
</protein>
<dbReference type="WBParaSite" id="Pan_g14551.t1">
    <property type="protein sequence ID" value="Pan_g14551.t1"/>
    <property type="gene ID" value="Pan_g14551"/>
</dbReference>
<proteinExistence type="inferred from homology"/>
<dbReference type="CDD" id="cd10221">
    <property type="entry name" value="ASKHA_NBD_Arp3-like"/>
    <property type="match status" value="1"/>
</dbReference>
<evidence type="ECO:0000256" key="3">
    <source>
        <dbReference type="ARBA" id="ARBA00022490"/>
    </source>
</evidence>